<dbReference type="EMBL" id="JAHMHS010000002">
    <property type="protein sequence ID" value="KAK1731502.1"/>
    <property type="molecule type" value="Genomic_DNA"/>
</dbReference>
<evidence type="ECO:0008006" key="3">
    <source>
        <dbReference type="Google" id="ProtNLM"/>
    </source>
</evidence>
<organism evidence="1 2">
    <name type="scientific">Glomerella acutata</name>
    <name type="common">Colletotrichum acutatum</name>
    <dbReference type="NCBI Taxonomy" id="27357"/>
    <lineage>
        <taxon>Eukaryota</taxon>
        <taxon>Fungi</taxon>
        <taxon>Dikarya</taxon>
        <taxon>Ascomycota</taxon>
        <taxon>Pezizomycotina</taxon>
        <taxon>Sordariomycetes</taxon>
        <taxon>Hypocreomycetidae</taxon>
        <taxon>Glomerellales</taxon>
        <taxon>Glomerellaceae</taxon>
        <taxon>Colletotrichum</taxon>
        <taxon>Colletotrichum acutatum species complex</taxon>
    </lineage>
</organism>
<gene>
    <name evidence="1" type="ORF">BDZ83DRAFT_597727</name>
</gene>
<dbReference type="AlphaFoldDB" id="A0AAD8XQD2"/>
<keyword evidence="2" id="KW-1185">Reference proteome</keyword>
<evidence type="ECO:0000313" key="1">
    <source>
        <dbReference type="EMBL" id="KAK1731502.1"/>
    </source>
</evidence>
<dbReference type="PANTHER" id="PTHR37540">
    <property type="entry name" value="TRANSCRIPTION FACTOR (ACR-2), PUTATIVE-RELATED-RELATED"/>
    <property type="match status" value="1"/>
</dbReference>
<reference evidence="1" key="1">
    <citation type="submission" date="2021-12" db="EMBL/GenBank/DDBJ databases">
        <title>Comparative genomics, transcriptomics and evolutionary studies reveal genomic signatures of adaptation to plant cell wall in hemibiotrophic fungi.</title>
        <authorList>
            <consortium name="DOE Joint Genome Institute"/>
            <person name="Baroncelli R."/>
            <person name="Diaz J.F."/>
            <person name="Benocci T."/>
            <person name="Peng M."/>
            <person name="Battaglia E."/>
            <person name="Haridas S."/>
            <person name="Andreopoulos W."/>
            <person name="Labutti K."/>
            <person name="Pangilinan J."/>
            <person name="Floch G.L."/>
            <person name="Makela M.R."/>
            <person name="Henrissat B."/>
            <person name="Grigoriev I.V."/>
            <person name="Crouch J.A."/>
            <person name="De Vries R.P."/>
            <person name="Sukno S.A."/>
            <person name="Thon M.R."/>
        </authorList>
    </citation>
    <scope>NUCLEOTIDE SEQUENCE</scope>
    <source>
        <strain evidence="1">CBS 112980</strain>
    </source>
</reference>
<sequence>MSPALVFIEQNAAGIGKSDRRALRSHVMRGKNAGRPRPSTRKQTNNVPIKRQLKIPRRVFWNDFCLTSFPQELDPDSTRLMHRCMAHPSPYRHPSLYPEASLTCLLPPGFLDISDTLFPPQFCYKFDILKSIWVNCILVDEAYFHSTLAVSASYVDFFERKPTTSSKTLHHICQAYSLVNLKLSGPHAISDSAIAAVVTLAIYQQIHQQHSTGLVHLKGLHLMIELRGGIARLMKENRPLALKPLRLDIELAMQNGSPTIFDSRDVPVTTVLCDSTTVKEQLSACTPGLPRIMLDLIVFAGILNDRVKNGRSKLNPLDYTETLISLLYRLLEGEPFSQPLLASEGLYDDAARLAMLAFMTGLLPNYCSDNFSSSLLCTRLVEAVRELHSTQAEVRAGDVSLLLWILFMSGISVLKVNDHSWLLFAIAETCDRADLRDWATVHHHLSGFPWIYTLHDAPARCVWEEVHRVKLEDCGNAISPPEESTQRGL</sequence>
<comment type="caution">
    <text evidence="1">The sequence shown here is derived from an EMBL/GenBank/DDBJ whole genome shotgun (WGS) entry which is preliminary data.</text>
</comment>
<protein>
    <recommendedName>
        <fullName evidence="3">Fungal-specific transcription factor domain-containing protein</fullName>
    </recommendedName>
</protein>
<proteinExistence type="predicted"/>
<name>A0AAD8XQD2_GLOAC</name>
<dbReference type="GeneID" id="85390810"/>
<accession>A0AAD8XQD2</accession>
<dbReference type="PANTHER" id="PTHR37540:SF5">
    <property type="entry name" value="TRANSCRIPTION FACTOR DOMAIN-CONTAINING PROTEIN"/>
    <property type="match status" value="1"/>
</dbReference>
<dbReference type="RefSeq" id="XP_060371557.1">
    <property type="nucleotide sequence ID" value="XM_060506911.1"/>
</dbReference>
<evidence type="ECO:0000313" key="2">
    <source>
        <dbReference type="Proteomes" id="UP001244207"/>
    </source>
</evidence>
<dbReference type="Proteomes" id="UP001244207">
    <property type="component" value="Unassembled WGS sequence"/>
</dbReference>